<dbReference type="InterPro" id="IPR039650">
    <property type="entry name" value="HdrA-like"/>
</dbReference>
<dbReference type="Proteomes" id="UP000236151">
    <property type="component" value="Unassembled WGS sequence"/>
</dbReference>
<name>A0A2K2FIG9_9CLOT</name>
<proteinExistence type="predicted"/>
<dbReference type="OrthoDB" id="9759982at2"/>
<dbReference type="GO" id="GO:0051539">
    <property type="term" value="F:4 iron, 4 sulfur cluster binding"/>
    <property type="evidence" value="ECO:0007669"/>
    <property type="project" value="UniProtKB-KW"/>
</dbReference>
<dbReference type="Gene3D" id="3.50.50.60">
    <property type="entry name" value="FAD/NAD(P)-binding domain"/>
    <property type="match status" value="1"/>
</dbReference>
<keyword evidence="4" id="KW-0408">Iron</keyword>
<comment type="caution">
    <text evidence="6">The sequence shown here is derived from an EMBL/GenBank/DDBJ whole genome shotgun (WGS) entry which is preliminary data.</text>
</comment>
<dbReference type="Pfam" id="PF12831">
    <property type="entry name" value="FAD_oxidored"/>
    <property type="match status" value="1"/>
</dbReference>
<dbReference type="PANTHER" id="PTHR43498">
    <property type="entry name" value="FERREDOXIN:COB-COM HETERODISULFIDE REDUCTASE SUBUNIT A"/>
    <property type="match status" value="1"/>
</dbReference>
<dbReference type="AlphaFoldDB" id="A0A2K2FIG9"/>
<keyword evidence="7" id="KW-1185">Reference proteome</keyword>
<accession>A0A2K2FIG9</accession>
<dbReference type="GO" id="GO:0046872">
    <property type="term" value="F:metal ion binding"/>
    <property type="evidence" value="ECO:0007669"/>
    <property type="project" value="UniProtKB-KW"/>
</dbReference>
<dbReference type="EMBL" id="NIOJ01000026">
    <property type="protein sequence ID" value="PNT98585.1"/>
    <property type="molecule type" value="Genomic_DNA"/>
</dbReference>
<evidence type="ECO:0000256" key="3">
    <source>
        <dbReference type="ARBA" id="ARBA00023002"/>
    </source>
</evidence>
<evidence type="ECO:0008006" key="8">
    <source>
        <dbReference type="Google" id="ProtNLM"/>
    </source>
</evidence>
<reference evidence="6 7" key="1">
    <citation type="submission" date="2017-06" db="EMBL/GenBank/DDBJ databases">
        <title>Investigating the central metabolism of Clostridium thermosuccinogenes.</title>
        <authorList>
            <person name="Koendjbiharie J.G."/>
            <person name="van Kranenburg R."/>
        </authorList>
    </citation>
    <scope>NUCLEOTIDE SEQUENCE [LARGE SCALE GENOMIC DNA]</scope>
    <source>
        <strain evidence="6 7">DSM 5806</strain>
    </source>
</reference>
<sequence>MDTIMEPAKSIPVIEEADVCVLGGSCTGVFAAVRAARLGAKVVIVERQNSFGGVATSGLVNVWHSLYDNEKRQQIIAGLSYEMIERLKKRDAIIDVEATLGVNDCNAYRLNTEELKIELDNLILEAKVKPYLHTHYVGAKMGQDAIEAVFIHNKSGRGAIKAKVYIDATGDGDLCRDAGLHAYTAENMQPPTACAKIYGMNLLGDFNLPFMLQKHGEEFGLQKDWGWRGKIPGMPEVSMHAETHVFDVNCAVADMLTYSEMEGRRQIRAVMDLIRKYAPNGKKISLVNLCSYIGIRETYHIESMYKLKNKDVLYGTRFQDAIANGSYRVDIHHSNEPGITLRYLNGVEEVVRGNGMPHEFRRWREETEVNPTYYQIPYRSLVSQKVKNLLMAGRMLDAEEEAYSAVRVMVNTNQTGEAAGVAAYVSLAQDGDVRNVNANDVRKLLKEGGSIIL</sequence>
<keyword evidence="1" id="KW-0004">4Fe-4S</keyword>
<evidence type="ECO:0000256" key="1">
    <source>
        <dbReference type="ARBA" id="ARBA00022485"/>
    </source>
</evidence>
<dbReference type="PANTHER" id="PTHR43498:SF1">
    <property type="entry name" value="COB--COM HETERODISULFIDE REDUCTASE IRON-SULFUR SUBUNIT A"/>
    <property type="match status" value="1"/>
</dbReference>
<evidence type="ECO:0000313" key="7">
    <source>
        <dbReference type="Proteomes" id="UP000236151"/>
    </source>
</evidence>
<dbReference type="SUPFAM" id="SSF51905">
    <property type="entry name" value="FAD/NAD(P)-binding domain"/>
    <property type="match status" value="1"/>
</dbReference>
<evidence type="ECO:0000256" key="4">
    <source>
        <dbReference type="ARBA" id="ARBA00023004"/>
    </source>
</evidence>
<organism evidence="6 7">
    <name type="scientific">Clostridium thermosuccinogenes</name>
    <dbReference type="NCBI Taxonomy" id="84032"/>
    <lineage>
        <taxon>Bacteria</taxon>
        <taxon>Bacillati</taxon>
        <taxon>Bacillota</taxon>
        <taxon>Clostridia</taxon>
        <taxon>Eubacteriales</taxon>
        <taxon>Clostridiaceae</taxon>
        <taxon>Clostridium</taxon>
    </lineage>
</organism>
<keyword evidence="2" id="KW-0479">Metal-binding</keyword>
<keyword evidence="3" id="KW-0560">Oxidoreductase</keyword>
<dbReference type="InterPro" id="IPR036188">
    <property type="entry name" value="FAD/NAD-bd_sf"/>
</dbReference>
<evidence type="ECO:0000256" key="2">
    <source>
        <dbReference type="ARBA" id="ARBA00022723"/>
    </source>
</evidence>
<protein>
    <recommendedName>
        <fullName evidence="8">FAD-dependent oxidoreductase</fullName>
    </recommendedName>
</protein>
<dbReference type="KEGG" id="cthd:CDO33_01230"/>
<gene>
    <name evidence="6" type="ORF">CDQ84_10620</name>
</gene>
<evidence type="ECO:0000256" key="5">
    <source>
        <dbReference type="ARBA" id="ARBA00023014"/>
    </source>
</evidence>
<dbReference type="RefSeq" id="WP_103081723.1">
    <property type="nucleotide sequence ID" value="NZ_CP021850.1"/>
</dbReference>
<keyword evidence="5" id="KW-0411">Iron-sulfur</keyword>
<dbReference type="GO" id="GO:0016491">
    <property type="term" value="F:oxidoreductase activity"/>
    <property type="evidence" value="ECO:0007669"/>
    <property type="project" value="UniProtKB-KW"/>
</dbReference>
<evidence type="ECO:0000313" key="6">
    <source>
        <dbReference type="EMBL" id="PNT98585.1"/>
    </source>
</evidence>